<dbReference type="GO" id="GO:1990281">
    <property type="term" value="C:efflux pump complex"/>
    <property type="evidence" value="ECO:0007669"/>
    <property type="project" value="TreeGrafter"/>
</dbReference>
<dbReference type="GO" id="GO:0015288">
    <property type="term" value="F:porin activity"/>
    <property type="evidence" value="ECO:0007669"/>
    <property type="project" value="TreeGrafter"/>
</dbReference>
<accession>X1QWP2</accession>
<dbReference type="PANTHER" id="PTHR30026:SF20">
    <property type="entry name" value="OUTER MEMBRANE PROTEIN TOLC"/>
    <property type="match status" value="1"/>
</dbReference>
<feature type="non-terminal residue" evidence="6">
    <location>
        <position position="1"/>
    </location>
</feature>
<organism evidence="6">
    <name type="scientific">marine sediment metagenome</name>
    <dbReference type="NCBI Taxonomy" id="412755"/>
    <lineage>
        <taxon>unclassified sequences</taxon>
        <taxon>metagenomes</taxon>
        <taxon>ecological metagenomes</taxon>
    </lineage>
</organism>
<evidence type="ECO:0000256" key="4">
    <source>
        <dbReference type="ARBA" id="ARBA00023136"/>
    </source>
</evidence>
<keyword evidence="4" id="KW-0472">Membrane</keyword>
<evidence type="ECO:0000256" key="1">
    <source>
        <dbReference type="ARBA" id="ARBA00004442"/>
    </source>
</evidence>
<dbReference type="EMBL" id="BARW01003977">
    <property type="protein sequence ID" value="GAI59231.1"/>
    <property type="molecule type" value="Genomic_DNA"/>
</dbReference>
<feature type="non-terminal residue" evidence="6">
    <location>
        <position position="305"/>
    </location>
</feature>
<gene>
    <name evidence="6" type="ORF">S12H4_09680</name>
</gene>
<keyword evidence="2" id="KW-1134">Transmembrane beta strand</keyword>
<comment type="subcellular location">
    <subcellularLocation>
        <location evidence="1">Cell outer membrane</location>
    </subcellularLocation>
</comment>
<evidence type="ECO:0000313" key="6">
    <source>
        <dbReference type="EMBL" id="GAI59231.1"/>
    </source>
</evidence>
<proteinExistence type="predicted"/>
<dbReference type="InterPro" id="IPR051906">
    <property type="entry name" value="TolC-like"/>
</dbReference>
<reference evidence="6" key="1">
    <citation type="journal article" date="2014" name="Front. Microbiol.">
        <title>High frequency of phylogenetically diverse reductive dehalogenase-homologous genes in deep subseafloor sedimentary metagenomes.</title>
        <authorList>
            <person name="Kawai M."/>
            <person name="Futagami T."/>
            <person name="Toyoda A."/>
            <person name="Takaki Y."/>
            <person name="Nishi S."/>
            <person name="Hori S."/>
            <person name="Arai W."/>
            <person name="Tsubouchi T."/>
            <person name="Morono Y."/>
            <person name="Uchiyama I."/>
            <person name="Ito T."/>
            <person name="Fujiyama A."/>
            <person name="Inagaki F."/>
            <person name="Takami H."/>
        </authorList>
    </citation>
    <scope>NUCLEOTIDE SEQUENCE</scope>
    <source>
        <strain evidence="6">Expedition CK06-06</strain>
    </source>
</reference>
<keyword evidence="5" id="KW-0998">Cell outer membrane</keyword>
<dbReference type="Gene3D" id="1.20.1600.10">
    <property type="entry name" value="Outer membrane efflux proteins (OEP)"/>
    <property type="match status" value="1"/>
</dbReference>
<evidence type="ECO:0000256" key="2">
    <source>
        <dbReference type="ARBA" id="ARBA00022452"/>
    </source>
</evidence>
<sequence length="305" mass="35045">NVVDLAISQSSSVKYAQNRNVNFYWRWKNFQTGFRPQLTISGDLPNYTHSTTPVTQPDGTIEFKQVSNVQASAQISLSQAIPQTGTSIYAATSLYRFQDFRNKTIDFSGSPFHVGFVQPIFAYNWMKWARKTEPLVYEEAQKDFIESIEEISLRATQRFFRFLKVQTNYKLAESNLKNSQDNLKIAETKRKLGNISENDFSRIKLSVFNARKALNKSRMDLKNADFELKSYIGLDQSQEIELITPLNMVLFDIDPRKALEEARTNRKETSEFERRLIEANGQLVRAKRSNGLMATLRGSYGLSNS</sequence>
<dbReference type="SUPFAM" id="SSF56954">
    <property type="entry name" value="Outer membrane efflux proteins (OEP)"/>
    <property type="match status" value="1"/>
</dbReference>
<keyword evidence="3" id="KW-0812">Transmembrane</keyword>
<comment type="caution">
    <text evidence="6">The sequence shown here is derived from an EMBL/GenBank/DDBJ whole genome shotgun (WGS) entry which is preliminary data.</text>
</comment>
<evidence type="ECO:0008006" key="7">
    <source>
        <dbReference type="Google" id="ProtNLM"/>
    </source>
</evidence>
<dbReference type="AlphaFoldDB" id="X1QWP2"/>
<name>X1QWP2_9ZZZZ</name>
<dbReference type="PANTHER" id="PTHR30026">
    <property type="entry name" value="OUTER MEMBRANE PROTEIN TOLC"/>
    <property type="match status" value="1"/>
</dbReference>
<dbReference type="GO" id="GO:0015562">
    <property type="term" value="F:efflux transmembrane transporter activity"/>
    <property type="evidence" value="ECO:0007669"/>
    <property type="project" value="InterPro"/>
</dbReference>
<evidence type="ECO:0000256" key="5">
    <source>
        <dbReference type="ARBA" id="ARBA00023237"/>
    </source>
</evidence>
<evidence type="ECO:0000256" key="3">
    <source>
        <dbReference type="ARBA" id="ARBA00022692"/>
    </source>
</evidence>
<protein>
    <recommendedName>
        <fullName evidence="7">TolC family protein</fullName>
    </recommendedName>
</protein>
<dbReference type="GO" id="GO:0009279">
    <property type="term" value="C:cell outer membrane"/>
    <property type="evidence" value="ECO:0007669"/>
    <property type="project" value="UniProtKB-SubCell"/>
</dbReference>